<dbReference type="SUPFAM" id="SSF53756">
    <property type="entry name" value="UDP-Glycosyltransferase/glycogen phosphorylase"/>
    <property type="match status" value="1"/>
</dbReference>
<evidence type="ECO:0000313" key="2">
    <source>
        <dbReference type="Proteomes" id="UP000316624"/>
    </source>
</evidence>
<name>A0A562K523_SPHWJ</name>
<keyword evidence="1" id="KW-0808">Transferase</keyword>
<comment type="caution">
    <text evidence="1">The sequence shown here is derived from an EMBL/GenBank/DDBJ whole genome shotgun (WGS) entry which is preliminary data.</text>
</comment>
<dbReference type="AlphaFoldDB" id="A0A562K523"/>
<dbReference type="GO" id="GO:0016740">
    <property type="term" value="F:transferase activity"/>
    <property type="evidence" value="ECO:0007669"/>
    <property type="project" value="UniProtKB-KW"/>
</dbReference>
<sequence>MSMSKSPALLLGFTIPDAVARPIFAADPLPAVQTHNFAWSLAHALGSAHDRIYLLSTDPVQNYPLVPQKWFAARSFVENGIEGRTIAFANLMILKHLTRFISCLAALPQIRRWQIHSIYIHGVHSPFLLFGALLALFGYRVVPVLTDPPGIILPTDGKISTLLKRVDRKITRALIRRTTAIVALAPELARPFADTLPVLVVPGILNGRWVERIQSFGKARIQSPPGKRPVVLYAGGLVAAYGVDRLIDAATLLPDIDFLFYGKGNQVVRLENSAAPNISYRGFANSAQLAEAMRDASILINPRPSNADFAVQSFPSKLIEYLATGRTVLTTRIRSIPSDLANCFDYIDDETPAGIADAIQRALIKPESKHDVLAHIEALYGEQAVGAWLAALANDRTPRGSFS</sequence>
<proteinExistence type="predicted"/>
<reference evidence="1 2" key="1">
    <citation type="journal article" date="2015" name="Stand. Genomic Sci.">
        <title>Genomic Encyclopedia of Bacterial and Archaeal Type Strains, Phase III: the genomes of soil and plant-associated and newly described type strains.</title>
        <authorList>
            <person name="Whitman W.B."/>
            <person name="Woyke T."/>
            <person name="Klenk H.P."/>
            <person name="Zhou Y."/>
            <person name="Lilburn T.G."/>
            <person name="Beck B.J."/>
            <person name="De Vos P."/>
            <person name="Vandamme P."/>
            <person name="Eisen J.A."/>
            <person name="Garrity G."/>
            <person name="Hugenholtz P."/>
            <person name="Kyrpides N.C."/>
        </authorList>
    </citation>
    <scope>NUCLEOTIDE SEQUENCE [LARGE SCALE GENOMIC DNA]</scope>
    <source>
        <strain evidence="1 2">CGMCC 1.7748</strain>
    </source>
</reference>
<evidence type="ECO:0000313" key="1">
    <source>
        <dbReference type="EMBL" id="TWH90532.1"/>
    </source>
</evidence>
<accession>A0A562K523</accession>
<dbReference type="Proteomes" id="UP000316624">
    <property type="component" value="Unassembled WGS sequence"/>
</dbReference>
<dbReference type="Gene3D" id="3.40.50.2000">
    <property type="entry name" value="Glycogen Phosphorylase B"/>
    <property type="match status" value="1"/>
</dbReference>
<dbReference type="Pfam" id="PF13692">
    <property type="entry name" value="Glyco_trans_1_4"/>
    <property type="match status" value="1"/>
</dbReference>
<keyword evidence="2" id="KW-1185">Reference proteome</keyword>
<protein>
    <submittedName>
        <fullName evidence="1">Glycosyltransferase involved in cell wall biosynthesis</fullName>
    </submittedName>
</protein>
<organism evidence="1 2">
    <name type="scientific">Sphingobium wenxiniae (strain DSM 21828 / CGMCC 1.7748 / JZ-1)</name>
    <dbReference type="NCBI Taxonomy" id="595605"/>
    <lineage>
        <taxon>Bacteria</taxon>
        <taxon>Pseudomonadati</taxon>
        <taxon>Pseudomonadota</taxon>
        <taxon>Alphaproteobacteria</taxon>
        <taxon>Sphingomonadales</taxon>
        <taxon>Sphingomonadaceae</taxon>
        <taxon>Sphingobium</taxon>
    </lineage>
</organism>
<dbReference type="EMBL" id="VLKK01000018">
    <property type="protein sequence ID" value="TWH90532.1"/>
    <property type="molecule type" value="Genomic_DNA"/>
</dbReference>
<gene>
    <name evidence="1" type="ORF">IQ35_03356</name>
</gene>
<dbReference type="PANTHER" id="PTHR12526">
    <property type="entry name" value="GLYCOSYLTRANSFERASE"/>
    <property type="match status" value="1"/>
</dbReference>